<reference evidence="3 4" key="1">
    <citation type="submission" date="2014-09" db="EMBL/GenBank/DDBJ databases">
        <title>Butyrate-producing bacteria isolated from human gut.</title>
        <authorList>
            <person name="Zhang Q."/>
            <person name="Zhao L."/>
        </authorList>
    </citation>
    <scope>NUCLEOTIDE SEQUENCE [LARGE SCALE GENOMIC DNA]</scope>
    <source>
        <strain evidence="3 4">21</strain>
    </source>
</reference>
<sequence length="305" mass="34932">MKTRSGQKIKMTSVEELLGVANEEVATEIELNQIQSFRNHPFKVLDDEKMQDLVNSIRENGILTPVLVRPIDNNKYEMISGHRRMHAAGLLQMNVIPAIIRDMSDEEAVVKMVDSNIQREELLPSEKAFAYKMKLDAMKRQAGRPAKNNSGQFDQNLAGRVSRDILAKEVGESSKQIQRYIRLTELQPKLLDLVDSKRLNFTVAVDISYIDKEIQNWLYDYIDANGTIIPNQVKTLRKAIDSGTVMTQQKMVSILNECIKPKSTAKNVTFSGKKLEKYFPESYTAADVEKIVFELLEEWKNRKEH</sequence>
<evidence type="ECO:0000313" key="3">
    <source>
        <dbReference type="EMBL" id="PWE86295.1"/>
    </source>
</evidence>
<dbReference type="SUPFAM" id="SSF109709">
    <property type="entry name" value="KorB DNA-binding domain-like"/>
    <property type="match status" value="1"/>
</dbReference>
<accession>A0A2V1JS11</accession>
<dbReference type="GO" id="GO:0005694">
    <property type="term" value="C:chromosome"/>
    <property type="evidence" value="ECO:0007669"/>
    <property type="project" value="TreeGrafter"/>
</dbReference>
<name>A0A2V1JS11_EUBRA</name>
<dbReference type="SUPFAM" id="SSF110849">
    <property type="entry name" value="ParB/Sulfiredoxin"/>
    <property type="match status" value="1"/>
</dbReference>
<dbReference type="RefSeq" id="WP_109215975.1">
    <property type="nucleotide sequence ID" value="NZ_JAQEGP010000005.1"/>
</dbReference>
<dbReference type="InterPro" id="IPR050336">
    <property type="entry name" value="Chromosome_partition/occlusion"/>
</dbReference>
<comment type="caution">
    <text evidence="3">The sequence shown here is derived from an EMBL/GenBank/DDBJ whole genome shotgun (WGS) entry which is preliminary data.</text>
</comment>
<dbReference type="InterPro" id="IPR036086">
    <property type="entry name" value="ParB/Sulfiredoxin_sf"/>
</dbReference>
<dbReference type="AlphaFoldDB" id="A0A2V1JS11"/>
<evidence type="ECO:0000259" key="2">
    <source>
        <dbReference type="SMART" id="SM00470"/>
    </source>
</evidence>
<dbReference type="GO" id="GO:0007059">
    <property type="term" value="P:chromosome segregation"/>
    <property type="evidence" value="ECO:0007669"/>
    <property type="project" value="TreeGrafter"/>
</dbReference>
<dbReference type="Proteomes" id="UP000245288">
    <property type="component" value="Unassembled WGS sequence"/>
</dbReference>
<dbReference type="PANTHER" id="PTHR33375">
    <property type="entry name" value="CHROMOSOME-PARTITIONING PROTEIN PARB-RELATED"/>
    <property type="match status" value="1"/>
</dbReference>
<dbReference type="Gene3D" id="1.10.10.2830">
    <property type="match status" value="1"/>
</dbReference>
<dbReference type="GO" id="GO:0003677">
    <property type="term" value="F:DNA binding"/>
    <property type="evidence" value="ECO:0007669"/>
    <property type="project" value="InterPro"/>
</dbReference>
<dbReference type="EMBL" id="JRFU01000120">
    <property type="protein sequence ID" value="PWE86295.1"/>
    <property type="molecule type" value="Genomic_DNA"/>
</dbReference>
<dbReference type="Pfam" id="PF02195">
    <property type="entry name" value="ParB_N"/>
    <property type="match status" value="1"/>
</dbReference>
<dbReference type="InterPro" id="IPR004437">
    <property type="entry name" value="ParB/RepB/Spo0J"/>
</dbReference>
<dbReference type="NCBIfam" id="TIGR00180">
    <property type="entry name" value="parB_part"/>
    <property type="match status" value="1"/>
</dbReference>
<feature type="domain" description="ParB-like N-terminal" evidence="2">
    <location>
        <begin position="27"/>
        <end position="117"/>
    </location>
</feature>
<dbReference type="OrthoDB" id="9771505at2"/>
<dbReference type="CDD" id="cd16407">
    <property type="entry name" value="ParB_N_like"/>
    <property type="match status" value="1"/>
</dbReference>
<comment type="similarity">
    <text evidence="1">Belongs to the ParB family.</text>
</comment>
<evidence type="ECO:0000313" key="4">
    <source>
        <dbReference type="Proteomes" id="UP000245288"/>
    </source>
</evidence>
<proteinExistence type="inferred from homology"/>
<keyword evidence="4" id="KW-1185">Reference proteome</keyword>
<dbReference type="Gene3D" id="3.90.1530.30">
    <property type="match status" value="1"/>
</dbReference>
<gene>
    <name evidence="3" type="ORF">LG34_10760</name>
</gene>
<dbReference type="SMART" id="SM00470">
    <property type="entry name" value="ParB"/>
    <property type="match status" value="1"/>
</dbReference>
<protein>
    <submittedName>
        <fullName evidence="3">Chromosome partitioning protein ParB</fullName>
    </submittedName>
</protein>
<dbReference type="InterPro" id="IPR003115">
    <property type="entry name" value="ParB_N"/>
</dbReference>
<dbReference type="PANTHER" id="PTHR33375:SF1">
    <property type="entry name" value="CHROMOSOME-PARTITIONING PROTEIN PARB-RELATED"/>
    <property type="match status" value="1"/>
</dbReference>
<evidence type="ECO:0000256" key="1">
    <source>
        <dbReference type="ARBA" id="ARBA00006295"/>
    </source>
</evidence>
<organism evidence="3 4">
    <name type="scientific">Eubacterium ramulus</name>
    <dbReference type="NCBI Taxonomy" id="39490"/>
    <lineage>
        <taxon>Bacteria</taxon>
        <taxon>Bacillati</taxon>
        <taxon>Bacillota</taxon>
        <taxon>Clostridia</taxon>
        <taxon>Eubacteriales</taxon>
        <taxon>Eubacteriaceae</taxon>
        <taxon>Eubacterium</taxon>
    </lineage>
</organism>